<dbReference type="InterPro" id="IPR042070">
    <property type="entry name" value="PucR_C-HTH_sf"/>
</dbReference>
<accession>A0A917B3S4</accession>
<evidence type="ECO:0000259" key="4">
    <source>
        <dbReference type="Pfam" id="PF14361"/>
    </source>
</evidence>
<dbReference type="RefSeq" id="WP_188675680.1">
    <property type="nucleotide sequence ID" value="NZ_BMGP01000002.1"/>
</dbReference>
<evidence type="ECO:0000256" key="1">
    <source>
        <dbReference type="ARBA" id="ARBA00006754"/>
    </source>
</evidence>
<comment type="similarity">
    <text evidence="1">Belongs to the CdaR family.</text>
</comment>
<dbReference type="InterPro" id="IPR051448">
    <property type="entry name" value="CdaR-like_regulators"/>
</dbReference>
<reference evidence="6 7" key="1">
    <citation type="journal article" date="2014" name="Int. J. Syst. Evol. Microbiol.">
        <title>Complete genome sequence of Corynebacterium casei LMG S-19264T (=DSM 44701T), isolated from a smear-ripened cheese.</title>
        <authorList>
            <consortium name="US DOE Joint Genome Institute (JGI-PGF)"/>
            <person name="Walter F."/>
            <person name="Albersmeier A."/>
            <person name="Kalinowski J."/>
            <person name="Ruckert C."/>
        </authorList>
    </citation>
    <scope>NUCLEOTIDE SEQUENCE [LARGE SCALE GENOMIC DNA]</scope>
    <source>
        <strain evidence="6 7">CGMCC 1.12976</strain>
    </source>
</reference>
<gene>
    <name evidence="6" type="ORF">GCM10011399_13910</name>
</gene>
<evidence type="ECO:0008006" key="8">
    <source>
        <dbReference type="Google" id="ProtNLM"/>
    </source>
</evidence>
<dbReference type="Gene3D" id="1.10.10.2840">
    <property type="entry name" value="PucR C-terminal helix-turn-helix domain"/>
    <property type="match status" value="1"/>
</dbReference>
<feature type="domain" description="CdaR GGDEF-like" evidence="5">
    <location>
        <begin position="213"/>
        <end position="323"/>
    </location>
</feature>
<dbReference type="InterPro" id="IPR041522">
    <property type="entry name" value="CdaR_GGDEF"/>
</dbReference>
<dbReference type="Pfam" id="PF14361">
    <property type="entry name" value="RsbRD_N"/>
    <property type="match status" value="1"/>
</dbReference>
<evidence type="ECO:0000313" key="6">
    <source>
        <dbReference type="EMBL" id="GGF21431.1"/>
    </source>
</evidence>
<organism evidence="6 7">
    <name type="scientific">Subtercola lobariae</name>
    <dbReference type="NCBI Taxonomy" id="1588641"/>
    <lineage>
        <taxon>Bacteria</taxon>
        <taxon>Bacillati</taxon>
        <taxon>Actinomycetota</taxon>
        <taxon>Actinomycetes</taxon>
        <taxon>Micrococcales</taxon>
        <taxon>Microbacteriaceae</taxon>
        <taxon>Subtercola</taxon>
    </lineage>
</organism>
<dbReference type="InterPro" id="IPR025751">
    <property type="entry name" value="RsbRD_N_dom"/>
</dbReference>
<feature type="compositionally biased region" description="Basic and acidic residues" evidence="2">
    <location>
        <begin position="439"/>
        <end position="462"/>
    </location>
</feature>
<keyword evidence="7" id="KW-1185">Reference proteome</keyword>
<evidence type="ECO:0000313" key="7">
    <source>
        <dbReference type="Proteomes" id="UP000598775"/>
    </source>
</evidence>
<sequence length="462" mass="50340">MTNTNEFHFTHARDSGLPWLSQLEPQARASIVSASGRAHFNNAVRAVGRGPVDWAVELGYRVAQRIVQDVPSFDEGDDSFEVLRMATESTTIQLLLALAGVDIGEASTSEAIDCVNDFVRRGISLDDTLRGIHLGHSVMASAFLAACEEFGDPAVRLTQIQAVSERMFEFFDVFSAQMADVYLRETTRRSSSDDAVTFELVSEVLRSTVPDNAQFAKRVGYSLAKQHLAVIVWSSSLARDADQLELQNAATDLLRRLHPTQKLVLPVGVGRVWGWASPAGPVDELVGAMMAVPLKNGIRAAVGYPASGIDGFRRSHREAEAAFTLLQTVDAPAHVVPYADVDLLSLIVADRERALEFARRELGALGDDNQYARELRATVAAFIDAQGSPHAAATRLNVSRNTVSYRIRRAEELLGRDISERRAQLHAALMVVAATNEPRSAEAKSAEPRSAEPRSGEPRSVA</sequence>
<evidence type="ECO:0000259" key="3">
    <source>
        <dbReference type="Pfam" id="PF13556"/>
    </source>
</evidence>
<proteinExistence type="inferred from homology"/>
<dbReference type="InterPro" id="IPR025736">
    <property type="entry name" value="PucR_C-HTH_dom"/>
</dbReference>
<dbReference type="EMBL" id="BMGP01000002">
    <property type="protein sequence ID" value="GGF21431.1"/>
    <property type="molecule type" value="Genomic_DNA"/>
</dbReference>
<feature type="region of interest" description="Disordered" evidence="2">
    <location>
        <begin position="436"/>
        <end position="462"/>
    </location>
</feature>
<dbReference type="Pfam" id="PF17853">
    <property type="entry name" value="GGDEF_2"/>
    <property type="match status" value="1"/>
</dbReference>
<dbReference type="PANTHER" id="PTHR33744:SF1">
    <property type="entry name" value="DNA-BINDING TRANSCRIPTIONAL ACTIVATOR ADER"/>
    <property type="match status" value="1"/>
</dbReference>
<dbReference type="PANTHER" id="PTHR33744">
    <property type="entry name" value="CARBOHYDRATE DIACID REGULATOR"/>
    <property type="match status" value="1"/>
</dbReference>
<dbReference type="Pfam" id="PF13556">
    <property type="entry name" value="HTH_30"/>
    <property type="match status" value="1"/>
</dbReference>
<protein>
    <recommendedName>
        <fullName evidence="8">PucR family transcriptional regulator</fullName>
    </recommendedName>
</protein>
<feature type="domain" description="RsbT co-antagonist protein RsbRD N-terminal" evidence="4">
    <location>
        <begin position="59"/>
        <end position="195"/>
    </location>
</feature>
<dbReference type="Proteomes" id="UP000598775">
    <property type="component" value="Unassembled WGS sequence"/>
</dbReference>
<comment type="caution">
    <text evidence="6">The sequence shown here is derived from an EMBL/GenBank/DDBJ whole genome shotgun (WGS) entry which is preliminary data.</text>
</comment>
<dbReference type="AlphaFoldDB" id="A0A917B3S4"/>
<evidence type="ECO:0000256" key="2">
    <source>
        <dbReference type="SAM" id="MobiDB-lite"/>
    </source>
</evidence>
<evidence type="ECO:0000259" key="5">
    <source>
        <dbReference type="Pfam" id="PF17853"/>
    </source>
</evidence>
<name>A0A917B3S4_9MICO</name>
<feature type="domain" description="PucR C-terminal helix-turn-helix" evidence="3">
    <location>
        <begin position="375"/>
        <end position="430"/>
    </location>
</feature>